<keyword evidence="20" id="KW-1185">Reference proteome</keyword>
<evidence type="ECO:0000256" key="7">
    <source>
        <dbReference type="ARBA" id="ARBA00022786"/>
    </source>
</evidence>
<evidence type="ECO:0000256" key="6">
    <source>
        <dbReference type="ARBA" id="ARBA00022741"/>
    </source>
</evidence>
<feature type="binding site" evidence="13">
    <location>
        <begin position="91"/>
        <end position="92"/>
    </location>
    <ligand>
        <name>ATP</name>
        <dbReference type="ChEBI" id="CHEBI:30616"/>
    </ligand>
</feature>
<sequence length="660" mass="74022">MGWCDNSFLSKLKCRVLVVGAGGIGCELLKNLVLAGFSNIDVVDMDTIDVSNLNRQFLFRREHVGKSKAETAAQAVRTLVPNVNITSHHDSILNERYNVDFFQQFTVVLSALDNQAARNHINRLCLAARVPLIDSGTSGYLGQVSVILRDKTECYECWSKSKQKTYPGCTIRNTPTELIHCIVWAKHLFNQLFGELDIDDDVSPDLESEEAKRVDEEVKENGTDGRKEDCEERGHTAANGNLVNGMVSDGLKEPQKECVRVWAAKHHFDPQTLFHKFFHDDIKVLLSMENLWKDRRKPTPLEWNELSNQNAGSSRAKTNDHLWTVLECREQFEKALFDLSARVKDDSVLVWDKDDDASVRFVAACGNLRAHIFDISMKTLFDIKSMAGNIIPAIATTNAVVAGMIVVEAMKVVSGKLHKLRNVFITRRPNPHHKVLVDMTPNKPRSSCYVCSEQREVVVKTNVQLTTVRAFQQKFLKEILNMVAPDAMVFITRRPNPHHKVLVDMTPNKPRSSCYVCSEQREVVVKTNVQLTTVRAFQQKFLKEILNMVAPDAMVPSTGNIIASSEEGEMDAVADRKLIEVGVVNGCLLSCDDFQQKLEIRVQVSHDSGLEADEFEIATDSGTVESANGAVIADDVSKKRKSAMEDVEQSPKRARIVDDK</sequence>
<evidence type="ECO:0000256" key="5">
    <source>
        <dbReference type="ARBA" id="ARBA00022723"/>
    </source>
</evidence>
<dbReference type="InterPro" id="IPR028077">
    <property type="entry name" value="UAE_UbL_dom"/>
</dbReference>
<feature type="compositionally biased region" description="Basic and acidic residues" evidence="16">
    <location>
        <begin position="649"/>
        <end position="660"/>
    </location>
</feature>
<evidence type="ECO:0000256" key="4">
    <source>
        <dbReference type="ARBA" id="ARBA00022679"/>
    </source>
</evidence>
<evidence type="ECO:0000256" key="12">
    <source>
        <dbReference type="PIRSR" id="PIRSR039133-1"/>
    </source>
</evidence>
<dbReference type="InterPro" id="IPR035985">
    <property type="entry name" value="Ubiquitin-activating_enz"/>
</dbReference>
<dbReference type="Gene3D" id="3.10.290.20">
    <property type="entry name" value="Ubiquitin-like 2 activating enzyme e1b. Chain: B, domain 3"/>
    <property type="match status" value="2"/>
</dbReference>
<evidence type="ECO:0000256" key="13">
    <source>
        <dbReference type="PIRSR" id="PIRSR039133-2"/>
    </source>
</evidence>
<comment type="similarity">
    <text evidence="3 11">Belongs to the ubiquitin-activating E1 family.</text>
</comment>
<keyword evidence="10" id="KW-0539">Nucleus</keyword>
<comment type="subunit">
    <text evidence="11">Heterodimer.</text>
</comment>
<dbReference type="STRING" id="6265.A0A0B2VWF7"/>
<feature type="binding site" evidence="13">
    <location>
        <begin position="52"/>
        <end position="55"/>
    </location>
    <ligand>
        <name>ATP</name>
        <dbReference type="ChEBI" id="CHEBI:30616"/>
    </ligand>
</feature>
<organism evidence="19 20">
    <name type="scientific">Toxocara canis</name>
    <name type="common">Canine roundworm</name>
    <dbReference type="NCBI Taxonomy" id="6265"/>
    <lineage>
        <taxon>Eukaryota</taxon>
        <taxon>Metazoa</taxon>
        <taxon>Ecdysozoa</taxon>
        <taxon>Nematoda</taxon>
        <taxon>Chromadorea</taxon>
        <taxon>Rhabditida</taxon>
        <taxon>Spirurina</taxon>
        <taxon>Ascaridomorpha</taxon>
        <taxon>Ascaridoidea</taxon>
        <taxon>Toxocaridae</taxon>
        <taxon>Toxocara</taxon>
    </lineage>
</organism>
<dbReference type="SUPFAM" id="SSF69572">
    <property type="entry name" value="Activating enzymes of the ubiquitin-like proteins"/>
    <property type="match status" value="1"/>
</dbReference>
<dbReference type="GO" id="GO:0016925">
    <property type="term" value="P:protein sumoylation"/>
    <property type="evidence" value="ECO:0007669"/>
    <property type="project" value="UniProtKB-UniRule"/>
</dbReference>
<evidence type="ECO:0000256" key="3">
    <source>
        <dbReference type="ARBA" id="ARBA00005673"/>
    </source>
</evidence>
<keyword evidence="6 11" id="KW-0547">Nucleotide-binding</keyword>
<dbReference type="PANTHER" id="PTHR10953:SF5">
    <property type="entry name" value="SUMO-ACTIVATING ENZYME SUBUNIT 2"/>
    <property type="match status" value="1"/>
</dbReference>
<dbReference type="OrthoDB" id="10255449at2759"/>
<accession>A0A0B2VWF7</accession>
<dbReference type="Gene3D" id="1.10.10.520">
    <property type="entry name" value="Ubiquitin activating enzymes (Uba3). Chain: B, domain 2"/>
    <property type="match status" value="1"/>
</dbReference>
<evidence type="ECO:0000256" key="14">
    <source>
        <dbReference type="PIRSR" id="PIRSR039133-3"/>
    </source>
</evidence>
<dbReference type="Pfam" id="PF00899">
    <property type="entry name" value="ThiF"/>
    <property type="match status" value="1"/>
</dbReference>
<dbReference type="InterPro" id="IPR045886">
    <property type="entry name" value="ThiF/MoeB/HesA"/>
</dbReference>
<keyword evidence="7 11" id="KW-0833">Ubl conjugation pathway</keyword>
<dbReference type="FunFam" id="3.50.50.80:FF:000002">
    <property type="entry name" value="SUMO-activating enzyme subunit 2"/>
    <property type="match status" value="1"/>
</dbReference>
<feature type="domain" description="THIF-type NAD/FAD binding fold" evidence="17">
    <location>
        <begin position="13"/>
        <end position="428"/>
    </location>
</feature>
<name>A0A0B2VWF7_TOXCA</name>
<comment type="pathway">
    <text evidence="2 11">Protein modification; protein sumoylation.</text>
</comment>
<feature type="binding site" evidence="13">
    <location>
        <position position="68"/>
    </location>
    <ligand>
        <name>ATP</name>
        <dbReference type="ChEBI" id="CHEBI:30616"/>
    </ligand>
</feature>
<evidence type="ECO:0000259" key="17">
    <source>
        <dbReference type="Pfam" id="PF00899"/>
    </source>
</evidence>
<feature type="compositionally biased region" description="Basic and acidic residues" evidence="16">
    <location>
        <begin position="209"/>
        <end position="231"/>
    </location>
</feature>
<dbReference type="AlphaFoldDB" id="A0A0B2VWF7"/>
<evidence type="ECO:0000313" key="19">
    <source>
        <dbReference type="EMBL" id="KHN85265.1"/>
    </source>
</evidence>
<feature type="binding site" evidence="13">
    <location>
        <begin position="113"/>
        <end position="118"/>
    </location>
    <ligand>
        <name>ATP</name>
        <dbReference type="ChEBI" id="CHEBI:30616"/>
    </ligand>
</feature>
<dbReference type="GO" id="GO:0005737">
    <property type="term" value="C:cytoplasm"/>
    <property type="evidence" value="ECO:0007669"/>
    <property type="project" value="TreeGrafter"/>
</dbReference>
<dbReference type="InterPro" id="IPR023318">
    <property type="entry name" value="Ub_act_enz_dom_a_sf"/>
</dbReference>
<evidence type="ECO:0000256" key="15">
    <source>
        <dbReference type="PROSITE-ProRule" id="PRU10132"/>
    </source>
</evidence>
<evidence type="ECO:0000313" key="20">
    <source>
        <dbReference type="Proteomes" id="UP000031036"/>
    </source>
</evidence>
<proteinExistence type="inferred from homology"/>
<feature type="region of interest" description="Disordered" evidence="16">
    <location>
        <begin position="207"/>
        <end position="231"/>
    </location>
</feature>
<dbReference type="Pfam" id="PF14732">
    <property type="entry name" value="UAE_UbL"/>
    <property type="match status" value="1"/>
</dbReference>
<feature type="active site" description="Glycyl thioester intermediate" evidence="12 15">
    <location>
        <position position="169"/>
    </location>
</feature>
<dbReference type="InterPro" id="IPR033127">
    <property type="entry name" value="UBQ-activ_enz_E1_Cys_AS"/>
</dbReference>
<keyword evidence="8 11" id="KW-0862">Zinc</keyword>
<comment type="subcellular location">
    <subcellularLocation>
        <location evidence="1">Nucleus</location>
    </subcellularLocation>
</comment>
<dbReference type="GO" id="GO:0005524">
    <property type="term" value="F:ATP binding"/>
    <property type="evidence" value="ECO:0007669"/>
    <property type="project" value="UniProtKB-UniRule"/>
</dbReference>
<dbReference type="GO" id="GO:0016740">
    <property type="term" value="F:transferase activity"/>
    <property type="evidence" value="ECO:0007669"/>
    <property type="project" value="UniProtKB-KW"/>
</dbReference>
<dbReference type="InterPro" id="IPR000594">
    <property type="entry name" value="ThiF_NAD_FAD-bd"/>
</dbReference>
<keyword evidence="5 11" id="KW-0479">Metal-binding</keyword>
<dbReference type="GO" id="GO:0031510">
    <property type="term" value="C:SUMO activating enzyme complex"/>
    <property type="evidence" value="ECO:0007669"/>
    <property type="project" value="UniProtKB-UniRule"/>
</dbReference>
<dbReference type="GO" id="GO:0046872">
    <property type="term" value="F:metal ion binding"/>
    <property type="evidence" value="ECO:0007669"/>
    <property type="project" value="UniProtKB-KW"/>
</dbReference>
<comment type="caution">
    <text evidence="19">The sequence shown here is derived from an EMBL/GenBank/DDBJ whole genome shotgun (WGS) entry which is preliminary data.</text>
</comment>
<dbReference type="EMBL" id="JPKZ01000843">
    <property type="protein sequence ID" value="KHN85265.1"/>
    <property type="molecule type" value="Genomic_DNA"/>
</dbReference>
<reference evidence="19 20" key="1">
    <citation type="submission" date="2014-11" db="EMBL/GenBank/DDBJ databases">
        <title>Genetic blueprint of the zoonotic pathogen Toxocara canis.</title>
        <authorList>
            <person name="Zhu X.-Q."/>
            <person name="Korhonen P.K."/>
            <person name="Cai H."/>
            <person name="Young N.D."/>
            <person name="Nejsum P."/>
            <person name="von Samson-Himmelstjerna G."/>
            <person name="Boag P.R."/>
            <person name="Tan P."/>
            <person name="Li Q."/>
            <person name="Min J."/>
            <person name="Yang Y."/>
            <person name="Wang X."/>
            <person name="Fang X."/>
            <person name="Hall R.S."/>
            <person name="Hofmann A."/>
            <person name="Sternberg P.W."/>
            <person name="Jex A.R."/>
            <person name="Gasser R.B."/>
        </authorList>
    </citation>
    <scope>NUCLEOTIDE SEQUENCE [LARGE SCALE GENOMIC DNA]</scope>
    <source>
        <strain evidence="19">PN_DK_2014</strain>
    </source>
</reference>
<dbReference type="PIRSF" id="PIRSF039133">
    <property type="entry name" value="SUMO_E1B"/>
    <property type="match status" value="1"/>
</dbReference>
<evidence type="ECO:0000256" key="11">
    <source>
        <dbReference type="PIRNR" id="PIRNR039133"/>
    </source>
</evidence>
<evidence type="ECO:0000256" key="10">
    <source>
        <dbReference type="ARBA" id="ARBA00023242"/>
    </source>
</evidence>
<dbReference type="Gene3D" id="3.50.50.80">
    <property type="entry name" value="Ubiquitin-activating enzyme E1, inactive adenylation domain, subdomain 1"/>
    <property type="match status" value="1"/>
</dbReference>
<dbReference type="PANTHER" id="PTHR10953">
    <property type="entry name" value="UBIQUITIN-ACTIVATING ENZYME E1"/>
    <property type="match status" value="1"/>
</dbReference>
<feature type="region of interest" description="Disordered" evidence="16">
    <location>
        <begin position="638"/>
        <end position="660"/>
    </location>
</feature>
<dbReference type="PROSITE" id="PS00865">
    <property type="entry name" value="UBIQUITIN_ACTIVAT_2"/>
    <property type="match status" value="1"/>
</dbReference>
<dbReference type="UniPathway" id="UPA00886"/>
<gene>
    <name evidence="19" type="primary">uba2</name>
    <name evidence="19" type="ORF">Tcan_04189</name>
</gene>
<dbReference type="GO" id="GO:0019948">
    <property type="term" value="F:SUMO activating enzyme activity"/>
    <property type="evidence" value="ECO:0007669"/>
    <property type="project" value="UniProtKB-UniRule"/>
</dbReference>
<dbReference type="InterPro" id="IPR042449">
    <property type="entry name" value="Ub-E1_IAD_1"/>
</dbReference>
<feature type="binding site" evidence="14">
    <location>
        <position position="157"/>
    </location>
    <ligand>
        <name>Zn(2+)</name>
        <dbReference type="ChEBI" id="CHEBI:29105"/>
    </ligand>
</feature>
<dbReference type="Proteomes" id="UP000031036">
    <property type="component" value="Unassembled WGS sequence"/>
</dbReference>
<dbReference type="InterPro" id="IPR030661">
    <property type="entry name" value="Uba2"/>
</dbReference>
<protein>
    <recommendedName>
        <fullName evidence="11">SUMO-activating enzyme subunit</fullName>
    </recommendedName>
</protein>
<evidence type="ECO:0000256" key="16">
    <source>
        <dbReference type="SAM" id="MobiDB-lite"/>
    </source>
</evidence>
<feature type="domain" description="Ubiquitin/SUMO-activating enzyme ubiquitin-like" evidence="18">
    <location>
        <begin position="525"/>
        <end position="609"/>
    </location>
</feature>
<evidence type="ECO:0000256" key="8">
    <source>
        <dbReference type="ARBA" id="ARBA00022833"/>
    </source>
</evidence>
<evidence type="ECO:0000256" key="1">
    <source>
        <dbReference type="ARBA" id="ARBA00004123"/>
    </source>
</evidence>
<dbReference type="FunFam" id="3.40.50.720:FF:000618">
    <property type="entry name" value="SUMO-activating enzyme subunit 2"/>
    <property type="match status" value="1"/>
</dbReference>
<keyword evidence="4" id="KW-0808">Transferase</keyword>
<keyword evidence="9 11" id="KW-0067">ATP-binding</keyword>
<evidence type="ECO:0000256" key="2">
    <source>
        <dbReference type="ARBA" id="ARBA00004718"/>
    </source>
</evidence>
<dbReference type="OMA" id="RSSCYVC"/>
<feature type="binding site" evidence="14">
    <location>
        <position position="451"/>
    </location>
    <ligand>
        <name>Zn(2+)</name>
        <dbReference type="ChEBI" id="CHEBI:29105"/>
    </ligand>
</feature>
<feature type="binding site" evidence="14">
    <location>
        <position position="154"/>
    </location>
    <ligand>
        <name>Zn(2+)</name>
        <dbReference type="ChEBI" id="CHEBI:29105"/>
    </ligand>
</feature>
<evidence type="ECO:0000259" key="18">
    <source>
        <dbReference type="Pfam" id="PF14732"/>
    </source>
</evidence>
<feature type="binding site" evidence="13">
    <location>
        <position position="44"/>
    </location>
    <ligand>
        <name>ATP</name>
        <dbReference type="ChEBI" id="CHEBI:30616"/>
    </ligand>
</feature>
<evidence type="ECO:0000256" key="9">
    <source>
        <dbReference type="ARBA" id="ARBA00022840"/>
    </source>
</evidence>
<feature type="binding site" evidence="14">
    <location>
        <position position="448"/>
    </location>
    <ligand>
        <name>Zn(2+)</name>
        <dbReference type="ChEBI" id="CHEBI:29105"/>
    </ligand>
</feature>
<feature type="binding site" evidence="13">
    <location>
        <begin position="20"/>
        <end position="25"/>
    </location>
    <ligand>
        <name>ATP</name>
        <dbReference type="ChEBI" id="CHEBI:30616"/>
    </ligand>
</feature>